<proteinExistence type="predicted"/>
<evidence type="ECO:0000313" key="10">
    <source>
        <dbReference type="Proteomes" id="UP000267654"/>
    </source>
</evidence>
<dbReference type="PANTHER" id="PTHR11669:SF8">
    <property type="entry name" value="DNA POLYMERASE III SUBUNIT DELTA"/>
    <property type="match status" value="1"/>
</dbReference>
<keyword evidence="5" id="KW-0235">DNA replication</keyword>
<dbReference type="Pfam" id="PF13177">
    <property type="entry name" value="DNA_pol3_delta2"/>
    <property type="match status" value="1"/>
</dbReference>
<gene>
    <name evidence="9" type="ORF">DRI96_03835</name>
</gene>
<evidence type="ECO:0000256" key="4">
    <source>
        <dbReference type="ARBA" id="ARBA00022695"/>
    </source>
</evidence>
<evidence type="ECO:0000256" key="2">
    <source>
        <dbReference type="ARBA" id="ARBA00014363"/>
    </source>
</evidence>
<protein>
    <recommendedName>
        <fullName evidence="2">DNA polymerase III subunit delta'</fullName>
        <ecNumber evidence="1">2.7.7.7</ecNumber>
    </recommendedName>
</protein>
<dbReference type="PANTHER" id="PTHR11669">
    <property type="entry name" value="REPLICATION FACTOR C / DNA POLYMERASE III GAMMA-TAU SUBUNIT"/>
    <property type="match status" value="1"/>
</dbReference>
<feature type="non-terminal residue" evidence="9">
    <location>
        <position position="1"/>
    </location>
</feature>
<comment type="catalytic activity">
    <reaction evidence="7">
        <text>DNA(n) + a 2'-deoxyribonucleoside 5'-triphosphate = DNA(n+1) + diphosphate</text>
        <dbReference type="Rhea" id="RHEA:22508"/>
        <dbReference type="Rhea" id="RHEA-COMP:17339"/>
        <dbReference type="Rhea" id="RHEA-COMP:17340"/>
        <dbReference type="ChEBI" id="CHEBI:33019"/>
        <dbReference type="ChEBI" id="CHEBI:61560"/>
        <dbReference type="ChEBI" id="CHEBI:173112"/>
        <dbReference type="EC" id="2.7.7.7"/>
    </reaction>
</comment>
<feature type="domain" description="DNA polymerase III delta subunit C-terminal" evidence="8">
    <location>
        <begin position="130"/>
        <end position="232"/>
    </location>
</feature>
<dbReference type="InterPro" id="IPR015199">
    <property type="entry name" value="DNA_pol_III_delta_C"/>
</dbReference>
<dbReference type="GO" id="GO:0009360">
    <property type="term" value="C:DNA polymerase III complex"/>
    <property type="evidence" value="ECO:0007669"/>
    <property type="project" value="InterPro"/>
</dbReference>
<dbReference type="AlphaFoldDB" id="A0A662DG16"/>
<dbReference type="InterPro" id="IPR027417">
    <property type="entry name" value="P-loop_NTPase"/>
</dbReference>
<dbReference type="Pfam" id="PF09115">
    <property type="entry name" value="DNApol3-delta_C"/>
    <property type="match status" value="1"/>
</dbReference>
<dbReference type="InterPro" id="IPR050238">
    <property type="entry name" value="DNA_Rep/Repair_Clamp_Loader"/>
</dbReference>
<keyword evidence="6" id="KW-0239">DNA-directed DNA polymerase</keyword>
<dbReference type="GO" id="GO:0006261">
    <property type="term" value="P:DNA-templated DNA replication"/>
    <property type="evidence" value="ECO:0007669"/>
    <property type="project" value="TreeGrafter"/>
</dbReference>
<dbReference type="GO" id="GO:0003677">
    <property type="term" value="F:DNA binding"/>
    <property type="evidence" value="ECO:0007669"/>
    <property type="project" value="InterPro"/>
</dbReference>
<evidence type="ECO:0000256" key="6">
    <source>
        <dbReference type="ARBA" id="ARBA00022932"/>
    </source>
</evidence>
<evidence type="ECO:0000256" key="1">
    <source>
        <dbReference type="ARBA" id="ARBA00012417"/>
    </source>
</evidence>
<name>A0A662DG16_UNCAE</name>
<dbReference type="SUPFAM" id="SSF52540">
    <property type="entry name" value="P-loop containing nucleoside triphosphate hydrolases"/>
    <property type="match status" value="1"/>
</dbReference>
<reference evidence="9 10" key="1">
    <citation type="submission" date="2018-06" db="EMBL/GenBank/DDBJ databases">
        <title>Extensive metabolic versatility and redundancy in microbially diverse, dynamic hydrothermal sediments.</title>
        <authorList>
            <person name="Dombrowski N."/>
            <person name="Teske A."/>
            <person name="Baker B.J."/>
        </authorList>
    </citation>
    <scope>NUCLEOTIDE SEQUENCE [LARGE SCALE GENOMIC DNA]</scope>
    <source>
        <strain evidence="9">B19_G9</strain>
    </source>
</reference>
<sequence>TPEGDSIRIDQIRELKEEAGYKMYEKGKRVWIIDDAEKLTIEAANSLLKILEEPPTDLTVVLVSSAAWLLPSTIVSRCRVVNFLPLKKEHIGKILMKKDNVPEKLVPLISHLSQGSVSEALKLLEEKTIFQEREKIIQLFKEKKLSQSIFDLSERWNNQKKSVVETLLNITIFFLRDILILKLDPSFPTINQDKVNELIEIKDNYSFAELYTGIEAVENSRSLIQANVSTRLVVEGMWMRIFS</sequence>
<dbReference type="Gene3D" id="1.20.272.10">
    <property type="match status" value="1"/>
</dbReference>
<organism evidence="9 10">
    <name type="scientific">Aerophobetes bacterium</name>
    <dbReference type="NCBI Taxonomy" id="2030807"/>
    <lineage>
        <taxon>Bacteria</taxon>
        <taxon>Candidatus Aerophobota</taxon>
    </lineage>
</organism>
<accession>A0A662DG16</accession>
<comment type="caution">
    <text evidence="9">The sequence shown here is derived from an EMBL/GenBank/DDBJ whole genome shotgun (WGS) entry which is preliminary data.</text>
</comment>
<evidence type="ECO:0000259" key="8">
    <source>
        <dbReference type="Pfam" id="PF09115"/>
    </source>
</evidence>
<evidence type="ECO:0000256" key="3">
    <source>
        <dbReference type="ARBA" id="ARBA00022679"/>
    </source>
</evidence>
<keyword evidence="4" id="KW-0548">Nucleotidyltransferase</keyword>
<dbReference type="Proteomes" id="UP000267654">
    <property type="component" value="Unassembled WGS sequence"/>
</dbReference>
<dbReference type="EMBL" id="QMQB01000124">
    <property type="protein sequence ID" value="RLE12896.1"/>
    <property type="molecule type" value="Genomic_DNA"/>
</dbReference>
<evidence type="ECO:0000256" key="7">
    <source>
        <dbReference type="ARBA" id="ARBA00049244"/>
    </source>
</evidence>
<dbReference type="Gene3D" id="3.40.50.300">
    <property type="entry name" value="P-loop containing nucleotide triphosphate hydrolases"/>
    <property type="match status" value="1"/>
</dbReference>
<evidence type="ECO:0000313" key="9">
    <source>
        <dbReference type="EMBL" id="RLE12896.1"/>
    </source>
</evidence>
<keyword evidence="3" id="KW-0808">Transferase</keyword>
<dbReference type="GO" id="GO:0003887">
    <property type="term" value="F:DNA-directed DNA polymerase activity"/>
    <property type="evidence" value="ECO:0007669"/>
    <property type="project" value="UniProtKB-KW"/>
</dbReference>
<evidence type="ECO:0000256" key="5">
    <source>
        <dbReference type="ARBA" id="ARBA00022705"/>
    </source>
</evidence>
<dbReference type="EC" id="2.7.7.7" evidence="1"/>